<evidence type="ECO:0000256" key="3">
    <source>
        <dbReference type="ARBA" id="ARBA00023125"/>
    </source>
</evidence>
<dbReference type="SMART" id="SM00411">
    <property type="entry name" value="BHL"/>
    <property type="match status" value="1"/>
</dbReference>
<dbReference type="PANTHER" id="PTHR33175">
    <property type="entry name" value="DNA-BINDING PROTEIN HU"/>
    <property type="match status" value="1"/>
</dbReference>
<keyword evidence="3 5" id="KW-0238">DNA-binding</keyword>
<dbReference type="eggNOG" id="COG0776">
    <property type="taxonomic scope" value="Bacteria"/>
</dbReference>
<dbReference type="GO" id="GO:0030261">
    <property type="term" value="P:chromosome condensation"/>
    <property type="evidence" value="ECO:0007669"/>
    <property type="project" value="UniProtKB-KW"/>
</dbReference>
<evidence type="ECO:0000313" key="5">
    <source>
        <dbReference type="EMBL" id="EFY04309.1"/>
    </source>
</evidence>
<dbReference type="GO" id="GO:0003677">
    <property type="term" value="F:DNA binding"/>
    <property type="evidence" value="ECO:0007669"/>
    <property type="project" value="UniProtKB-KW"/>
</dbReference>
<protein>
    <submittedName>
        <fullName evidence="5">DNA-binding protein HU</fullName>
    </submittedName>
</protein>
<proteinExistence type="inferred from homology"/>
<evidence type="ECO:0000256" key="2">
    <source>
        <dbReference type="ARBA" id="ARBA00023067"/>
    </source>
</evidence>
<dbReference type="InterPro" id="IPR010992">
    <property type="entry name" value="IHF-like_DNA-bd_dom_sf"/>
</dbReference>
<evidence type="ECO:0000313" key="6">
    <source>
        <dbReference type="Proteomes" id="UP000004923"/>
    </source>
</evidence>
<evidence type="ECO:0000256" key="4">
    <source>
        <dbReference type="RuleBase" id="RU003939"/>
    </source>
</evidence>
<dbReference type="Gene3D" id="4.10.520.10">
    <property type="entry name" value="IHF-like DNA-binding proteins"/>
    <property type="match status" value="1"/>
</dbReference>
<sequence>MSYVTKLRAPQAFAIITKVIIKEEFLMNKTELIAAVAEKAGLTKKDVEKTITATLETVKEVVAKGDKVQVVGFGTFEARARKEREGKNPQNGEKVVIPAATIPAFKAGKAFKDAVNVK</sequence>
<dbReference type="GO" id="GO:0030527">
    <property type="term" value="F:structural constituent of chromatin"/>
    <property type="evidence" value="ECO:0007669"/>
    <property type="project" value="InterPro"/>
</dbReference>
<dbReference type="PRINTS" id="PR01727">
    <property type="entry name" value="DNABINDINGHU"/>
</dbReference>
<comment type="similarity">
    <text evidence="1 4">Belongs to the bacterial histone-like protein family.</text>
</comment>
<dbReference type="InterPro" id="IPR000119">
    <property type="entry name" value="Hist_DNA-bd"/>
</dbReference>
<gene>
    <name evidence="5" type="primary">hup</name>
    <name evidence="5" type="ORF">HMPREF9443_01685</name>
</gene>
<comment type="caution">
    <text evidence="5">The sequence shown here is derived from an EMBL/GenBank/DDBJ whole genome shotgun (WGS) entry which is preliminary data.</text>
</comment>
<dbReference type="SUPFAM" id="SSF47729">
    <property type="entry name" value="IHF-like DNA-binding proteins"/>
    <property type="match status" value="1"/>
</dbReference>
<dbReference type="GO" id="GO:0005829">
    <property type="term" value="C:cytosol"/>
    <property type="evidence" value="ECO:0007669"/>
    <property type="project" value="TreeGrafter"/>
</dbReference>
<dbReference type="Pfam" id="PF00216">
    <property type="entry name" value="Bac_DNA_binding"/>
    <property type="match status" value="1"/>
</dbReference>
<dbReference type="PANTHER" id="PTHR33175:SF3">
    <property type="entry name" value="DNA-BINDING PROTEIN HU-BETA"/>
    <property type="match status" value="1"/>
</dbReference>
<name>E8LFP4_9FIRM</name>
<dbReference type="PROSITE" id="PS00045">
    <property type="entry name" value="HISTONE_LIKE"/>
    <property type="match status" value="1"/>
</dbReference>
<keyword evidence="2" id="KW-0226">DNA condensation</keyword>
<reference evidence="5 6" key="1">
    <citation type="submission" date="2011-01" db="EMBL/GenBank/DDBJ databases">
        <authorList>
            <person name="Weinstock G."/>
            <person name="Sodergren E."/>
            <person name="Clifton S."/>
            <person name="Fulton L."/>
            <person name="Fulton B."/>
            <person name="Courtney L."/>
            <person name="Fronick C."/>
            <person name="Harrison M."/>
            <person name="Strong C."/>
            <person name="Farmer C."/>
            <person name="Delahaunty K."/>
            <person name="Markovic C."/>
            <person name="Hall O."/>
            <person name="Minx P."/>
            <person name="Tomlinson C."/>
            <person name="Mitreva M."/>
            <person name="Hou S."/>
            <person name="Chen J."/>
            <person name="Wollam A."/>
            <person name="Pepin K.H."/>
            <person name="Johnson M."/>
            <person name="Bhonagiri V."/>
            <person name="Zhang X."/>
            <person name="Suruliraj S."/>
            <person name="Warren W."/>
            <person name="Chinwalla A."/>
            <person name="Mardis E.R."/>
            <person name="Wilson R.K."/>
        </authorList>
    </citation>
    <scope>NUCLEOTIDE SEQUENCE [LARGE SCALE GENOMIC DNA]</scope>
    <source>
        <strain evidence="5 6">YIT 12067</strain>
    </source>
</reference>
<accession>E8LFP4</accession>
<dbReference type="InterPro" id="IPR020816">
    <property type="entry name" value="Histone-like_DNA-bd_CS"/>
</dbReference>
<dbReference type="Proteomes" id="UP000004923">
    <property type="component" value="Unassembled WGS sequence"/>
</dbReference>
<dbReference type="AlphaFoldDB" id="E8LFP4"/>
<evidence type="ECO:0000256" key="1">
    <source>
        <dbReference type="ARBA" id="ARBA00010529"/>
    </source>
</evidence>
<keyword evidence="6" id="KW-1185">Reference proteome</keyword>
<dbReference type="EMBL" id="AEVN01000086">
    <property type="protein sequence ID" value="EFY04309.1"/>
    <property type="molecule type" value="Genomic_DNA"/>
</dbReference>
<organism evidence="5 6">
    <name type="scientific">Phascolarctobacterium succinatutens YIT 12067</name>
    <dbReference type="NCBI Taxonomy" id="626939"/>
    <lineage>
        <taxon>Bacteria</taxon>
        <taxon>Bacillati</taxon>
        <taxon>Bacillota</taxon>
        <taxon>Negativicutes</taxon>
        <taxon>Acidaminococcales</taxon>
        <taxon>Acidaminococcaceae</taxon>
        <taxon>Phascolarctobacterium</taxon>
    </lineage>
</organism>
<dbReference type="HOGENOM" id="CLU_105066_3_2_9"/>
<dbReference type="CDD" id="cd13831">
    <property type="entry name" value="HU"/>
    <property type="match status" value="1"/>
</dbReference>